<dbReference type="EMBL" id="CP000125">
    <property type="protein sequence ID" value="ABA53201.1"/>
    <property type="molecule type" value="Genomic_DNA"/>
</dbReference>
<dbReference type="EnsemblBacteria" id="ABA53201">
    <property type="protein sequence ID" value="ABA53201"/>
    <property type="gene ID" value="BURPS1710b_A0415"/>
</dbReference>
<evidence type="ECO:0000256" key="1">
    <source>
        <dbReference type="SAM" id="MobiDB-lite"/>
    </source>
</evidence>
<accession>Q3JLI0</accession>
<dbReference type="AlphaFoldDB" id="Q3JLI0"/>
<protein>
    <submittedName>
        <fullName evidence="2">Uncharacterized protein</fullName>
    </submittedName>
</protein>
<dbReference type="Proteomes" id="UP000002700">
    <property type="component" value="Chromosome II"/>
</dbReference>
<gene>
    <name evidence="2" type="ordered locus">BURPS1710b_A0415</name>
</gene>
<evidence type="ECO:0000313" key="2">
    <source>
        <dbReference type="EMBL" id="ABA53201.1"/>
    </source>
</evidence>
<evidence type="ECO:0000313" key="3">
    <source>
        <dbReference type="Proteomes" id="UP000002700"/>
    </source>
</evidence>
<feature type="region of interest" description="Disordered" evidence="1">
    <location>
        <begin position="232"/>
        <end position="260"/>
    </location>
</feature>
<organism evidence="2 3">
    <name type="scientific">Burkholderia pseudomallei (strain 1710b)</name>
    <dbReference type="NCBI Taxonomy" id="320372"/>
    <lineage>
        <taxon>Bacteria</taxon>
        <taxon>Pseudomonadati</taxon>
        <taxon>Pseudomonadota</taxon>
        <taxon>Betaproteobacteria</taxon>
        <taxon>Burkholderiales</taxon>
        <taxon>Burkholderiaceae</taxon>
        <taxon>Burkholderia</taxon>
        <taxon>pseudomallei group</taxon>
    </lineage>
</organism>
<name>Q3JLI0_BURP1</name>
<reference evidence="2 3" key="1">
    <citation type="submission" date="2005-09" db="EMBL/GenBank/DDBJ databases">
        <authorList>
            <person name="Woods D.E."/>
            <person name="Nierman W.C."/>
        </authorList>
    </citation>
    <scope>NUCLEOTIDE SEQUENCE [LARGE SCALE GENOMIC DNA]</scope>
    <source>
        <strain evidence="2 3">1710b</strain>
    </source>
</reference>
<sequence>MKIRINISSTPSRRSACVDTFISLRMYRSENAVDASGQLDPQRLDILAAQESAFGLQHSIQDEIRSIARARAHHPFPHKSEMFVQPLRFMIVGAHKARYPIAAQHLERISKHCADERRRSKMARSVEREVHQHVGPAVALIDDPRDNTTIPLEADRRIIVVAAFSSPVGNEAHDFIATIQQHSAHCMLLRLASSCRQRNAELIECGIDVLCKCLPILRLFHGFHDRQDDTCDAGNRGTHRKHRRCRSHSSRDGPHHALGNAGTGLRADHRSFGAGQCAFHAFRNARHRAVGRFHAVCDARYRTFGSVDRACGRPAHLLHAALHRAVRRGFRAVRDALRSIRRLPGSFVAQLAQSLGDLLRFVQCVFRLIDDVPGGNPVRVVRNRHIAGRAGISLKAARLLERRVEVSHLRRHHLMQIGVRLGIVCQHHDVLLQRGHRCSDIAQLVGAACLHVDQRLHQLDHHGGFLLRGIVLRIGEDILIELADVGAGRDVLEARFLQERMLGRIAGRRVLRNEVVQVVGRKYLVDLLGRLVVAGAIEVIERAACRPRFRGAFQRRTEASVILQIGNLLLRREAAAVVLAPGGIAVVLSARLMPRRLADDRFIGFQQGSRTNRIERIPIGVRMIVQIGLHVFIRFREIRLDLFQ</sequence>
<dbReference type="HOGENOM" id="CLU_424943_0_0_4"/>
<feature type="compositionally biased region" description="Basic residues" evidence="1">
    <location>
        <begin position="237"/>
        <end position="248"/>
    </location>
</feature>
<dbReference type="KEGG" id="bpm:BURPS1710b_A0415"/>
<proteinExistence type="predicted"/>